<evidence type="ECO:0000259" key="9">
    <source>
        <dbReference type="PROSITE" id="PS51755"/>
    </source>
</evidence>
<feature type="DNA-binding region" description="OmpR/PhoB-type" evidence="7">
    <location>
        <begin position="129"/>
        <end position="242"/>
    </location>
</feature>
<dbReference type="SMART" id="SM00862">
    <property type="entry name" value="Trans_reg_C"/>
    <property type="match status" value="1"/>
</dbReference>
<gene>
    <name evidence="10" type="primary">popP</name>
    <name evidence="10" type="ORF">GCM10008939_19510</name>
</gene>
<dbReference type="SUPFAM" id="SSF46894">
    <property type="entry name" value="C-terminal effector domain of the bipartite response regulators"/>
    <property type="match status" value="1"/>
</dbReference>
<reference evidence="10" key="2">
    <citation type="submission" date="2020-09" db="EMBL/GenBank/DDBJ databases">
        <authorList>
            <person name="Sun Q."/>
            <person name="Ohkuma M."/>
        </authorList>
    </citation>
    <scope>NUCLEOTIDE SEQUENCE</scope>
    <source>
        <strain evidence="10">JCM 14371</strain>
    </source>
</reference>
<dbReference type="Gene3D" id="6.10.250.690">
    <property type="match status" value="1"/>
</dbReference>
<dbReference type="PROSITE" id="PS51755">
    <property type="entry name" value="OMPR_PHOB"/>
    <property type="match status" value="1"/>
</dbReference>
<name>A0A917PGC5_9DEIO</name>
<sequence length="247" mass="27224">MNAMRLLIVEDDPHIADLLLEGLGEDGYACDVATSAAQGTSLARLFPYALILLDVMLPEGHDAGFVMGRELRAEGVQTPILYLTARSNVEERVTGLDAGGDDYLGKPFALRELRARVRALLRRSSGLSRNVLQLPLGWQIDLAGRTVSRPPTWDDVTAAPTPESVPVQAAQAELTRREFALLELLALHPGRAFSRQDIIERLWSGESGVEPKVIDVYVSTVRRKTAEELIDTVRGLGYRLGKMAHEW</sequence>
<evidence type="ECO:0000256" key="2">
    <source>
        <dbReference type="ARBA" id="ARBA00023012"/>
    </source>
</evidence>
<dbReference type="Gene3D" id="1.10.10.10">
    <property type="entry name" value="Winged helix-like DNA-binding domain superfamily/Winged helix DNA-binding domain"/>
    <property type="match status" value="1"/>
</dbReference>
<dbReference type="Gene3D" id="3.40.50.2300">
    <property type="match status" value="1"/>
</dbReference>
<dbReference type="GO" id="GO:0032993">
    <property type="term" value="C:protein-DNA complex"/>
    <property type="evidence" value="ECO:0007669"/>
    <property type="project" value="TreeGrafter"/>
</dbReference>
<protein>
    <submittedName>
        <fullName evidence="10">Response regulator</fullName>
    </submittedName>
</protein>
<evidence type="ECO:0000259" key="8">
    <source>
        <dbReference type="PROSITE" id="PS50110"/>
    </source>
</evidence>
<dbReference type="SMART" id="SM00448">
    <property type="entry name" value="REC"/>
    <property type="match status" value="1"/>
</dbReference>
<proteinExistence type="predicted"/>
<dbReference type="SUPFAM" id="SSF52172">
    <property type="entry name" value="CheY-like"/>
    <property type="match status" value="1"/>
</dbReference>
<keyword evidence="2" id="KW-0902">Two-component regulatory system</keyword>
<keyword evidence="5" id="KW-0804">Transcription</keyword>
<feature type="domain" description="Response regulatory" evidence="8">
    <location>
        <begin position="5"/>
        <end position="121"/>
    </location>
</feature>
<accession>A0A917PGC5</accession>
<dbReference type="GO" id="GO:0000976">
    <property type="term" value="F:transcription cis-regulatory region binding"/>
    <property type="evidence" value="ECO:0007669"/>
    <property type="project" value="TreeGrafter"/>
</dbReference>
<evidence type="ECO:0000256" key="5">
    <source>
        <dbReference type="ARBA" id="ARBA00023163"/>
    </source>
</evidence>
<dbReference type="Pfam" id="PF00486">
    <property type="entry name" value="Trans_reg_C"/>
    <property type="match status" value="1"/>
</dbReference>
<dbReference type="InterPro" id="IPR039420">
    <property type="entry name" value="WalR-like"/>
</dbReference>
<dbReference type="PANTHER" id="PTHR48111">
    <property type="entry name" value="REGULATOR OF RPOS"/>
    <property type="match status" value="1"/>
</dbReference>
<feature type="domain" description="OmpR/PhoB-type" evidence="9">
    <location>
        <begin position="129"/>
        <end position="242"/>
    </location>
</feature>
<dbReference type="Proteomes" id="UP000635726">
    <property type="component" value="Unassembled WGS sequence"/>
</dbReference>
<keyword evidence="1 6" id="KW-0597">Phosphoprotein</keyword>
<dbReference type="EMBL" id="BMOE01000005">
    <property type="protein sequence ID" value="GGJ75353.1"/>
    <property type="molecule type" value="Genomic_DNA"/>
</dbReference>
<dbReference type="InterPro" id="IPR001867">
    <property type="entry name" value="OmpR/PhoB-type_DNA-bd"/>
</dbReference>
<organism evidence="10 11">
    <name type="scientific">Deinococcus aquiradiocola</name>
    <dbReference type="NCBI Taxonomy" id="393059"/>
    <lineage>
        <taxon>Bacteria</taxon>
        <taxon>Thermotogati</taxon>
        <taxon>Deinococcota</taxon>
        <taxon>Deinococci</taxon>
        <taxon>Deinococcales</taxon>
        <taxon>Deinococcaceae</taxon>
        <taxon>Deinococcus</taxon>
    </lineage>
</organism>
<evidence type="ECO:0000313" key="10">
    <source>
        <dbReference type="EMBL" id="GGJ75353.1"/>
    </source>
</evidence>
<keyword evidence="11" id="KW-1185">Reference proteome</keyword>
<dbReference type="InterPro" id="IPR016032">
    <property type="entry name" value="Sig_transdc_resp-reg_C-effctor"/>
</dbReference>
<comment type="caution">
    <text evidence="10">The sequence shown here is derived from an EMBL/GenBank/DDBJ whole genome shotgun (WGS) entry which is preliminary data.</text>
</comment>
<dbReference type="CDD" id="cd00383">
    <property type="entry name" value="trans_reg_C"/>
    <property type="match status" value="1"/>
</dbReference>
<dbReference type="InterPro" id="IPR036388">
    <property type="entry name" value="WH-like_DNA-bd_sf"/>
</dbReference>
<dbReference type="InterPro" id="IPR011006">
    <property type="entry name" value="CheY-like_superfamily"/>
</dbReference>
<evidence type="ECO:0000256" key="7">
    <source>
        <dbReference type="PROSITE-ProRule" id="PRU01091"/>
    </source>
</evidence>
<dbReference type="GO" id="GO:0005829">
    <property type="term" value="C:cytosol"/>
    <property type="evidence" value="ECO:0007669"/>
    <property type="project" value="TreeGrafter"/>
</dbReference>
<reference evidence="10" key="1">
    <citation type="journal article" date="2014" name="Int. J. Syst. Evol. Microbiol.">
        <title>Complete genome sequence of Corynebacterium casei LMG S-19264T (=DSM 44701T), isolated from a smear-ripened cheese.</title>
        <authorList>
            <consortium name="US DOE Joint Genome Institute (JGI-PGF)"/>
            <person name="Walter F."/>
            <person name="Albersmeier A."/>
            <person name="Kalinowski J."/>
            <person name="Ruckert C."/>
        </authorList>
    </citation>
    <scope>NUCLEOTIDE SEQUENCE</scope>
    <source>
        <strain evidence="10">JCM 14371</strain>
    </source>
</reference>
<dbReference type="GO" id="GO:0006355">
    <property type="term" value="P:regulation of DNA-templated transcription"/>
    <property type="evidence" value="ECO:0007669"/>
    <property type="project" value="InterPro"/>
</dbReference>
<keyword evidence="3" id="KW-0805">Transcription regulation</keyword>
<feature type="modified residue" description="4-aspartylphosphate" evidence="6">
    <location>
        <position position="54"/>
    </location>
</feature>
<dbReference type="PROSITE" id="PS50110">
    <property type="entry name" value="RESPONSE_REGULATORY"/>
    <property type="match status" value="1"/>
</dbReference>
<evidence type="ECO:0000256" key="3">
    <source>
        <dbReference type="ARBA" id="ARBA00023015"/>
    </source>
</evidence>
<evidence type="ECO:0000256" key="4">
    <source>
        <dbReference type="ARBA" id="ARBA00023125"/>
    </source>
</evidence>
<dbReference type="PANTHER" id="PTHR48111:SF22">
    <property type="entry name" value="REGULATOR OF RPOS"/>
    <property type="match status" value="1"/>
</dbReference>
<dbReference type="Pfam" id="PF00072">
    <property type="entry name" value="Response_reg"/>
    <property type="match status" value="1"/>
</dbReference>
<evidence type="ECO:0000256" key="6">
    <source>
        <dbReference type="PROSITE-ProRule" id="PRU00169"/>
    </source>
</evidence>
<dbReference type="AlphaFoldDB" id="A0A917PGC5"/>
<dbReference type="GO" id="GO:0000156">
    <property type="term" value="F:phosphorelay response regulator activity"/>
    <property type="evidence" value="ECO:0007669"/>
    <property type="project" value="TreeGrafter"/>
</dbReference>
<keyword evidence="4 7" id="KW-0238">DNA-binding</keyword>
<evidence type="ECO:0000256" key="1">
    <source>
        <dbReference type="ARBA" id="ARBA00022553"/>
    </source>
</evidence>
<evidence type="ECO:0000313" key="11">
    <source>
        <dbReference type="Proteomes" id="UP000635726"/>
    </source>
</evidence>
<dbReference type="InterPro" id="IPR001789">
    <property type="entry name" value="Sig_transdc_resp-reg_receiver"/>
</dbReference>